<dbReference type="GO" id="GO:0016491">
    <property type="term" value="F:oxidoreductase activity"/>
    <property type="evidence" value="ECO:0007669"/>
    <property type="project" value="UniProtKB-KW"/>
</dbReference>
<dbReference type="PANTHER" id="PTHR43821:SF1">
    <property type="entry name" value="NAD(P)H NITROREDUCTASE YDJA-RELATED"/>
    <property type="match status" value="1"/>
</dbReference>
<keyword evidence="3" id="KW-0285">Flavoprotein</keyword>
<comment type="caution">
    <text evidence="9">The sequence shown here is derived from an EMBL/GenBank/DDBJ whole genome shotgun (WGS) entry which is preliminary data.</text>
</comment>
<dbReference type="InterPro" id="IPR052530">
    <property type="entry name" value="NAD(P)H_nitroreductase"/>
</dbReference>
<dbReference type="Gene3D" id="3.40.109.10">
    <property type="entry name" value="NADH Oxidase"/>
    <property type="match status" value="1"/>
</dbReference>
<proteinExistence type="inferred from homology"/>
<dbReference type="PANTHER" id="PTHR43821">
    <property type="entry name" value="NAD(P)H NITROREDUCTASE YDJA-RELATED"/>
    <property type="match status" value="1"/>
</dbReference>
<accession>A0A9X1WP12</accession>
<evidence type="ECO:0000313" key="10">
    <source>
        <dbReference type="Proteomes" id="UP001139347"/>
    </source>
</evidence>
<gene>
    <name evidence="9" type="ORF">MUG84_11860</name>
</gene>
<evidence type="ECO:0000259" key="8">
    <source>
        <dbReference type="Pfam" id="PF00881"/>
    </source>
</evidence>
<sequence length="189" mass="22018">MDNNHSSVLAQIIRGRRSVKTGYKNIPVPQELVLELLNDAIYAPNHKLREPWRFIFVPTAAKQMFALEMAQHYPDDMFEYRVKYFNEPAAYLIIVMPDIDDPKQYDEDYGAVSSMIQNFQLLAWERGLGSVWKTNMHIHDPNVKEMLGVQSEERIAGFLHLGFFDEAPEGKTRTRAEEKFTVYEPTYDL</sequence>
<dbReference type="InterPro" id="IPR000415">
    <property type="entry name" value="Nitroreductase-like"/>
</dbReference>
<evidence type="ECO:0000256" key="7">
    <source>
        <dbReference type="ARBA" id="ARBA00023027"/>
    </source>
</evidence>
<keyword evidence="6" id="KW-0560">Oxidoreductase</keyword>
<dbReference type="Pfam" id="PF00881">
    <property type="entry name" value="Nitroreductase"/>
    <property type="match status" value="1"/>
</dbReference>
<evidence type="ECO:0000256" key="4">
    <source>
        <dbReference type="ARBA" id="ARBA00022643"/>
    </source>
</evidence>
<dbReference type="EMBL" id="JALIRP010000004">
    <property type="protein sequence ID" value="MCJ8012428.1"/>
    <property type="molecule type" value="Genomic_DNA"/>
</dbReference>
<comment type="cofactor">
    <cofactor evidence="1">
        <name>FMN</name>
        <dbReference type="ChEBI" id="CHEBI:58210"/>
    </cofactor>
</comment>
<keyword evidence="7" id="KW-0520">NAD</keyword>
<dbReference type="AlphaFoldDB" id="A0A9X1WP12"/>
<evidence type="ECO:0000313" key="9">
    <source>
        <dbReference type="EMBL" id="MCJ8012428.1"/>
    </source>
</evidence>
<organism evidence="9 10">
    <name type="scientific">Paenibacillus mangrovi</name>
    <dbReference type="NCBI Taxonomy" id="2931978"/>
    <lineage>
        <taxon>Bacteria</taxon>
        <taxon>Bacillati</taxon>
        <taxon>Bacillota</taxon>
        <taxon>Bacilli</taxon>
        <taxon>Bacillales</taxon>
        <taxon>Paenibacillaceae</taxon>
        <taxon>Paenibacillus</taxon>
    </lineage>
</organism>
<reference evidence="9" key="1">
    <citation type="submission" date="2022-04" db="EMBL/GenBank/DDBJ databases">
        <title>Paenibacillus mangrovi sp. nov., a novel endophytic bacterium isolated from bark of Kandelia candel.</title>
        <authorList>
            <person name="Tuo L."/>
        </authorList>
    </citation>
    <scope>NUCLEOTIDE SEQUENCE</scope>
    <source>
        <strain evidence="9">KQZ6P-2</strain>
    </source>
</reference>
<dbReference type="InterPro" id="IPR029479">
    <property type="entry name" value="Nitroreductase"/>
</dbReference>
<feature type="domain" description="Nitroreductase" evidence="8">
    <location>
        <begin position="13"/>
        <end position="162"/>
    </location>
</feature>
<comment type="similarity">
    <text evidence="2">Belongs to the nitroreductase family.</text>
</comment>
<keyword evidence="4" id="KW-0288">FMN</keyword>
<evidence type="ECO:0000256" key="1">
    <source>
        <dbReference type="ARBA" id="ARBA00001917"/>
    </source>
</evidence>
<keyword evidence="10" id="KW-1185">Reference proteome</keyword>
<evidence type="ECO:0000256" key="3">
    <source>
        <dbReference type="ARBA" id="ARBA00022630"/>
    </source>
</evidence>
<dbReference type="InterPro" id="IPR026021">
    <property type="entry name" value="YdjA-like"/>
</dbReference>
<dbReference type="RefSeq" id="WP_244725228.1">
    <property type="nucleotide sequence ID" value="NZ_JALIRP010000004.1"/>
</dbReference>
<keyword evidence="5" id="KW-0521">NADP</keyword>
<name>A0A9X1WP12_9BACL</name>
<evidence type="ECO:0000256" key="6">
    <source>
        <dbReference type="ARBA" id="ARBA00023002"/>
    </source>
</evidence>
<dbReference type="CDD" id="cd02135">
    <property type="entry name" value="YdjA-like"/>
    <property type="match status" value="1"/>
</dbReference>
<dbReference type="Proteomes" id="UP001139347">
    <property type="component" value="Unassembled WGS sequence"/>
</dbReference>
<protein>
    <submittedName>
        <fullName evidence="9">Nitroreductase</fullName>
    </submittedName>
</protein>
<dbReference type="SUPFAM" id="SSF55469">
    <property type="entry name" value="FMN-dependent nitroreductase-like"/>
    <property type="match status" value="1"/>
</dbReference>
<evidence type="ECO:0000256" key="5">
    <source>
        <dbReference type="ARBA" id="ARBA00022857"/>
    </source>
</evidence>
<evidence type="ECO:0000256" key="2">
    <source>
        <dbReference type="ARBA" id="ARBA00007118"/>
    </source>
</evidence>